<comment type="caution">
    <text evidence="2">The sequence shown here is derived from an EMBL/GenBank/DDBJ whole genome shotgun (WGS) entry which is preliminary data.</text>
</comment>
<accession>A0A3A8NJN5</accession>
<feature type="region of interest" description="Disordered" evidence="1">
    <location>
        <begin position="28"/>
        <end position="152"/>
    </location>
</feature>
<dbReference type="EMBL" id="RAWG01000139">
    <property type="protein sequence ID" value="RKH40182.1"/>
    <property type="molecule type" value="Genomic_DNA"/>
</dbReference>
<evidence type="ECO:0000313" key="3">
    <source>
        <dbReference type="Proteomes" id="UP000273405"/>
    </source>
</evidence>
<feature type="compositionally biased region" description="Polar residues" evidence="1">
    <location>
        <begin position="51"/>
        <end position="60"/>
    </location>
</feature>
<proteinExistence type="predicted"/>
<protein>
    <submittedName>
        <fullName evidence="2">Uncharacterized protein</fullName>
    </submittedName>
</protein>
<keyword evidence="3" id="KW-1185">Reference proteome</keyword>
<feature type="compositionally biased region" description="Polar residues" evidence="1">
    <location>
        <begin position="28"/>
        <end position="44"/>
    </location>
</feature>
<name>A0A3A8NJN5_9BACT</name>
<evidence type="ECO:0000313" key="2">
    <source>
        <dbReference type="EMBL" id="RKH40182.1"/>
    </source>
</evidence>
<organism evidence="2 3">
    <name type="scientific">Corallococcus sicarius</name>
    <dbReference type="NCBI Taxonomy" id="2316726"/>
    <lineage>
        <taxon>Bacteria</taxon>
        <taxon>Pseudomonadati</taxon>
        <taxon>Myxococcota</taxon>
        <taxon>Myxococcia</taxon>
        <taxon>Myxococcales</taxon>
        <taxon>Cystobacterineae</taxon>
        <taxon>Myxococcaceae</taxon>
        <taxon>Corallococcus</taxon>
    </lineage>
</organism>
<gene>
    <name evidence="2" type="ORF">D7X12_21510</name>
</gene>
<dbReference type="AlphaFoldDB" id="A0A3A8NJN5"/>
<sequence length="152" mass="15246">MTMKGFMRGAVGVLVGGAMGLWGCNSEVSSQGSRGFQDPVQTQHRPPEAQASMTDTTNASEVEDADPARGGRPYDSDRVGSTALPGTGGSGRQPGGSTLELGTGLADSYRGPAATAGTGGAGMDAGTRMDAGTAMDAGTRMDAGTMDAGRRR</sequence>
<reference evidence="3" key="1">
    <citation type="submission" date="2018-09" db="EMBL/GenBank/DDBJ databases">
        <authorList>
            <person name="Livingstone P.G."/>
            <person name="Whitworth D.E."/>
        </authorList>
    </citation>
    <scope>NUCLEOTIDE SEQUENCE [LARGE SCALE GENOMIC DNA]</scope>
    <source>
        <strain evidence="3">CA040B</strain>
    </source>
</reference>
<dbReference type="Proteomes" id="UP000273405">
    <property type="component" value="Unassembled WGS sequence"/>
</dbReference>
<evidence type="ECO:0000256" key="1">
    <source>
        <dbReference type="SAM" id="MobiDB-lite"/>
    </source>
</evidence>
<feature type="compositionally biased region" description="Basic and acidic residues" evidence="1">
    <location>
        <begin position="66"/>
        <end position="78"/>
    </location>
</feature>